<evidence type="ECO:0000313" key="2">
    <source>
        <dbReference type="EMBL" id="KAK5057558.1"/>
    </source>
</evidence>
<dbReference type="AlphaFoldDB" id="A0AAV9NIV5"/>
<name>A0AAV9NIV5_9EURO</name>
<dbReference type="GeneID" id="89979708"/>
<feature type="compositionally biased region" description="Low complexity" evidence="1">
    <location>
        <begin position="65"/>
        <end position="75"/>
    </location>
</feature>
<dbReference type="Proteomes" id="UP001358417">
    <property type="component" value="Unassembled WGS sequence"/>
</dbReference>
<proteinExistence type="predicted"/>
<accession>A0AAV9NIV5</accession>
<feature type="region of interest" description="Disordered" evidence="1">
    <location>
        <begin position="126"/>
        <end position="275"/>
    </location>
</feature>
<feature type="region of interest" description="Disordered" evidence="1">
    <location>
        <begin position="419"/>
        <end position="445"/>
    </location>
</feature>
<dbReference type="EMBL" id="JAVRRD010000006">
    <property type="protein sequence ID" value="KAK5057558.1"/>
    <property type="molecule type" value="Genomic_DNA"/>
</dbReference>
<feature type="compositionally biased region" description="Polar residues" evidence="1">
    <location>
        <begin position="42"/>
        <end position="51"/>
    </location>
</feature>
<reference evidence="2 3" key="1">
    <citation type="submission" date="2023-08" db="EMBL/GenBank/DDBJ databases">
        <title>Black Yeasts Isolated from many extreme environments.</title>
        <authorList>
            <person name="Coleine C."/>
            <person name="Stajich J.E."/>
            <person name="Selbmann L."/>
        </authorList>
    </citation>
    <scope>NUCLEOTIDE SEQUENCE [LARGE SCALE GENOMIC DNA]</scope>
    <source>
        <strain evidence="2 3">CCFEE 5792</strain>
    </source>
</reference>
<keyword evidence="3" id="KW-1185">Reference proteome</keyword>
<sequence length="445" mass="46372">MSNEPPRGHRSPSRFISSSSAESDGAPQLRLGVPTARGQTPGRATSEQPPSGRSPARKAPSPANSQKQRQRSSQSDEMEQIPPRTSTESLNSEDRAKIRARTKPFQDELLGDDMLDQFEKLDAGRAKTLSDDQARAKRGNPEAAEEKRQTAAAAKAKAEKEAEAKAEKEAKAAELERRRSGAPLPPLMAKKSIPPIRFSGAGRGRPSGDASGGPARRQVRRARRSSASPVPLQSGPRARKAVDKYTPPSIPRPKASRGGARRGRPSGASETVAPVAAKAADTVKTAAKLAAKTAAKTAKKASKTATTAAKSATRIAAKTAAKASSTAGVKKSAAAKTAAAKTKAVAAKAAKVVAEGPKKAKTAAKSAAKKATPAKKAPTAKKAAVAKKAPAAAAKQKKTMTTTTTKAAVKKVKVVADAVSAEEKQWKVPPKPSHKRSTRAQKKHT</sequence>
<evidence type="ECO:0000313" key="3">
    <source>
        <dbReference type="Proteomes" id="UP001358417"/>
    </source>
</evidence>
<comment type="caution">
    <text evidence="2">The sequence shown here is derived from an EMBL/GenBank/DDBJ whole genome shotgun (WGS) entry which is preliminary data.</text>
</comment>
<feature type="compositionally biased region" description="Low complexity" evidence="1">
    <location>
        <begin position="13"/>
        <end position="23"/>
    </location>
</feature>
<organism evidence="2 3">
    <name type="scientific">Exophiala bonariae</name>
    <dbReference type="NCBI Taxonomy" id="1690606"/>
    <lineage>
        <taxon>Eukaryota</taxon>
        <taxon>Fungi</taxon>
        <taxon>Dikarya</taxon>
        <taxon>Ascomycota</taxon>
        <taxon>Pezizomycotina</taxon>
        <taxon>Eurotiomycetes</taxon>
        <taxon>Chaetothyriomycetidae</taxon>
        <taxon>Chaetothyriales</taxon>
        <taxon>Herpotrichiellaceae</taxon>
        <taxon>Exophiala</taxon>
    </lineage>
</organism>
<feature type="compositionally biased region" description="Basic residues" evidence="1">
    <location>
        <begin position="432"/>
        <end position="445"/>
    </location>
</feature>
<feature type="region of interest" description="Disordered" evidence="1">
    <location>
        <begin position="364"/>
        <end position="383"/>
    </location>
</feature>
<protein>
    <submittedName>
        <fullName evidence="2">Uncharacterized protein</fullName>
    </submittedName>
</protein>
<feature type="compositionally biased region" description="Low complexity" evidence="1">
    <location>
        <begin position="265"/>
        <end position="275"/>
    </location>
</feature>
<gene>
    <name evidence="2" type="ORF">LTR84_011558</name>
</gene>
<dbReference type="RefSeq" id="XP_064708676.1">
    <property type="nucleotide sequence ID" value="XM_064855087.1"/>
</dbReference>
<feature type="compositionally biased region" description="Basic and acidic residues" evidence="1">
    <location>
        <begin position="126"/>
        <end position="135"/>
    </location>
</feature>
<feature type="compositionally biased region" description="Basic and acidic residues" evidence="1">
    <location>
        <begin position="156"/>
        <end position="179"/>
    </location>
</feature>
<feature type="region of interest" description="Disordered" evidence="1">
    <location>
        <begin position="1"/>
        <end position="112"/>
    </location>
</feature>
<evidence type="ECO:0000256" key="1">
    <source>
        <dbReference type="SAM" id="MobiDB-lite"/>
    </source>
</evidence>